<comment type="similarity">
    <text evidence="2">Belongs to the NrfD family.</text>
</comment>
<evidence type="ECO:0000256" key="3">
    <source>
        <dbReference type="ARBA" id="ARBA00022475"/>
    </source>
</evidence>
<feature type="transmembrane region" description="Helical" evidence="7">
    <location>
        <begin position="242"/>
        <end position="260"/>
    </location>
</feature>
<proteinExistence type="inferred from homology"/>
<evidence type="ECO:0000256" key="5">
    <source>
        <dbReference type="ARBA" id="ARBA00022989"/>
    </source>
</evidence>
<feature type="transmembrane region" description="Helical" evidence="7">
    <location>
        <begin position="142"/>
        <end position="164"/>
    </location>
</feature>
<reference evidence="8" key="1">
    <citation type="submission" date="2018-05" db="EMBL/GenBank/DDBJ databases">
        <authorList>
            <person name="Lanie J.A."/>
            <person name="Ng W.-L."/>
            <person name="Kazmierczak K.M."/>
            <person name="Andrzejewski T.M."/>
            <person name="Davidsen T.M."/>
            <person name="Wayne K.J."/>
            <person name="Tettelin H."/>
            <person name="Glass J.I."/>
            <person name="Rusch D."/>
            <person name="Podicherti R."/>
            <person name="Tsui H.-C.T."/>
            <person name="Winkler M.E."/>
        </authorList>
    </citation>
    <scope>NUCLEOTIDE SEQUENCE</scope>
</reference>
<protein>
    <recommendedName>
        <fullName evidence="9">Hydrogenase</fullName>
    </recommendedName>
</protein>
<dbReference type="EMBL" id="UINC01000367">
    <property type="protein sequence ID" value="SUZ54100.1"/>
    <property type="molecule type" value="Genomic_DNA"/>
</dbReference>
<feature type="non-terminal residue" evidence="8">
    <location>
        <position position="300"/>
    </location>
</feature>
<evidence type="ECO:0008006" key="9">
    <source>
        <dbReference type="Google" id="ProtNLM"/>
    </source>
</evidence>
<evidence type="ECO:0000256" key="1">
    <source>
        <dbReference type="ARBA" id="ARBA00004651"/>
    </source>
</evidence>
<evidence type="ECO:0000256" key="4">
    <source>
        <dbReference type="ARBA" id="ARBA00022692"/>
    </source>
</evidence>
<evidence type="ECO:0000256" key="7">
    <source>
        <dbReference type="SAM" id="Phobius"/>
    </source>
</evidence>
<evidence type="ECO:0000256" key="2">
    <source>
        <dbReference type="ARBA" id="ARBA00008929"/>
    </source>
</evidence>
<name>A0A381NHP9_9ZZZZ</name>
<gene>
    <name evidence="8" type="ORF">METZ01_LOCUS6954</name>
</gene>
<keyword evidence="4 7" id="KW-0812">Transmembrane</keyword>
<dbReference type="InterPro" id="IPR005614">
    <property type="entry name" value="NrfD-like"/>
</dbReference>
<feature type="transmembrane region" description="Helical" evidence="7">
    <location>
        <begin position="97"/>
        <end position="122"/>
    </location>
</feature>
<feature type="transmembrane region" description="Helical" evidence="7">
    <location>
        <begin position="20"/>
        <end position="40"/>
    </location>
</feature>
<evidence type="ECO:0000313" key="8">
    <source>
        <dbReference type="EMBL" id="SUZ54100.1"/>
    </source>
</evidence>
<dbReference type="AlphaFoldDB" id="A0A381NHP9"/>
<organism evidence="8">
    <name type="scientific">marine metagenome</name>
    <dbReference type="NCBI Taxonomy" id="408172"/>
    <lineage>
        <taxon>unclassified sequences</taxon>
        <taxon>metagenomes</taxon>
        <taxon>ecological metagenomes</taxon>
    </lineage>
</organism>
<sequence length="300" mass="34094">MSFAKINDDILRTLHAPGPLWYAGILLAISALAVGAFAFLHQAQTGLGVAGYEHPILWSIYITNFVFWVGIAHSGTLISAVLFLFRARWRTAVSRSAEAMTVFAVATAGLFPILHLGRPWFFYWLIPYPNERQLWVNFRSPLVWDLFAITTYLTVSALFLYLGLMPDIAAARDKVKDWRRRIYRLLALGWLGTSRQWRHYTALYGFFAALATPLVISVHSIVSWDFAMAILPGWHSTIFAPYFVAGAIFSGTAMVITLLIPMRRIFRLETYITVHHFENLSKLMLTTSLIVGYAYVVEFF</sequence>
<dbReference type="GO" id="GO:0005886">
    <property type="term" value="C:plasma membrane"/>
    <property type="evidence" value="ECO:0007669"/>
    <property type="project" value="UniProtKB-SubCell"/>
</dbReference>
<keyword evidence="3" id="KW-1003">Cell membrane</keyword>
<accession>A0A381NHP9</accession>
<comment type="subcellular location">
    <subcellularLocation>
        <location evidence="1">Cell membrane</location>
        <topology evidence="1">Multi-pass membrane protein</topology>
    </subcellularLocation>
</comment>
<evidence type="ECO:0000256" key="6">
    <source>
        <dbReference type="ARBA" id="ARBA00023136"/>
    </source>
</evidence>
<keyword evidence="5 7" id="KW-1133">Transmembrane helix</keyword>
<keyword evidence="6 7" id="KW-0472">Membrane</keyword>
<dbReference type="Pfam" id="PF03916">
    <property type="entry name" value="NrfD"/>
    <property type="match status" value="1"/>
</dbReference>
<feature type="transmembrane region" description="Helical" evidence="7">
    <location>
        <begin position="202"/>
        <end position="222"/>
    </location>
</feature>
<feature type="transmembrane region" description="Helical" evidence="7">
    <location>
        <begin position="280"/>
        <end position="297"/>
    </location>
</feature>
<dbReference type="PANTHER" id="PTHR43044:SF2">
    <property type="entry name" value="POLYSULPHIDE REDUCTASE NRFD"/>
    <property type="match status" value="1"/>
</dbReference>
<dbReference type="PANTHER" id="PTHR43044">
    <property type="match status" value="1"/>
</dbReference>
<feature type="transmembrane region" description="Helical" evidence="7">
    <location>
        <begin position="60"/>
        <end position="85"/>
    </location>
</feature>